<protein>
    <submittedName>
        <fullName evidence="3">Spore coat protein U domain-containing protein</fullName>
    </submittedName>
</protein>
<dbReference type="EMBL" id="JAVIDL010000022">
    <property type="protein sequence ID" value="MDQ8936351.1"/>
    <property type="molecule type" value="Genomic_DNA"/>
</dbReference>
<proteinExistence type="predicted"/>
<dbReference type="RefSeq" id="WP_308981687.1">
    <property type="nucleotide sequence ID" value="NZ_JAVIDL010000022.1"/>
</dbReference>
<accession>A0AAW8JCC7</accession>
<gene>
    <name evidence="3" type="ORF">RFH47_11550</name>
</gene>
<dbReference type="InterPro" id="IPR007893">
    <property type="entry name" value="Spore_coat_U/FanG"/>
</dbReference>
<name>A0AAW8JCC7_9GAMM</name>
<organism evidence="3 4">
    <name type="scientific">Acinetobacter rudis</name>
    <dbReference type="NCBI Taxonomy" id="632955"/>
    <lineage>
        <taxon>Bacteria</taxon>
        <taxon>Pseudomonadati</taxon>
        <taxon>Pseudomonadota</taxon>
        <taxon>Gammaproteobacteria</taxon>
        <taxon>Moraxellales</taxon>
        <taxon>Moraxellaceae</taxon>
        <taxon>Acinetobacter</taxon>
    </lineage>
</organism>
<dbReference type="Proteomes" id="UP001243844">
    <property type="component" value="Unassembled WGS sequence"/>
</dbReference>
<evidence type="ECO:0000259" key="2">
    <source>
        <dbReference type="Pfam" id="PF05229"/>
    </source>
</evidence>
<evidence type="ECO:0000256" key="1">
    <source>
        <dbReference type="SAM" id="SignalP"/>
    </source>
</evidence>
<keyword evidence="3" id="KW-0167">Capsid protein</keyword>
<keyword evidence="3" id="KW-0946">Virion</keyword>
<evidence type="ECO:0000313" key="3">
    <source>
        <dbReference type="EMBL" id="MDQ8936351.1"/>
    </source>
</evidence>
<keyword evidence="1" id="KW-0732">Signal</keyword>
<sequence length="185" mass="20470">MCKNKLLKKLILVYFVLLHSHLLYAGSGNVSLKSEINLEPACLINQKNTLQGSNLNKLGSLNFDDQYSNFNLTSTTLSNESNNAIQVLCPEGSNVKVLFNAGTNANHVPNQFAANYQRAMSNGNGDYIAYQIYENSKSGKVLTPQTSIDFLGGSEYTIRLYAEAVNTRVLQKGEYTDQITITINF</sequence>
<dbReference type="PANTHER" id="PTHR37089">
    <property type="entry name" value="PROTEIN U-RELATED"/>
    <property type="match status" value="1"/>
</dbReference>
<reference evidence="3" key="1">
    <citation type="submission" date="2023-08" db="EMBL/GenBank/DDBJ databases">
        <title>Emergence of clinically-relevant ST2 carbapenem-resistant Acinetobacter baumannii strains in hospital sewages in Zhejiang, East of China.</title>
        <authorList>
            <person name="Kaichao C."/>
            <person name="Zhang R."/>
        </authorList>
    </citation>
    <scope>NUCLEOTIDE SEQUENCE</scope>
    <source>
        <strain evidence="3">M-RB-37</strain>
    </source>
</reference>
<dbReference type="Pfam" id="PF05229">
    <property type="entry name" value="SCPU"/>
    <property type="match status" value="1"/>
</dbReference>
<dbReference type="PANTHER" id="PTHR37089:SF3">
    <property type="entry name" value="EXPORTED PROTEIN"/>
    <property type="match status" value="1"/>
</dbReference>
<feature type="domain" description="Spore coat protein U/FanG" evidence="2">
    <location>
        <begin position="33"/>
        <end position="182"/>
    </location>
</feature>
<dbReference type="AlphaFoldDB" id="A0AAW8JCC7"/>
<evidence type="ECO:0000313" key="4">
    <source>
        <dbReference type="Proteomes" id="UP001243844"/>
    </source>
</evidence>
<feature type="signal peptide" evidence="1">
    <location>
        <begin position="1"/>
        <end position="25"/>
    </location>
</feature>
<comment type="caution">
    <text evidence="3">The sequence shown here is derived from an EMBL/GenBank/DDBJ whole genome shotgun (WGS) entry which is preliminary data.</text>
</comment>
<feature type="chain" id="PRO_5043465635" evidence="1">
    <location>
        <begin position="26"/>
        <end position="185"/>
    </location>
</feature>
<dbReference type="InterPro" id="IPR053167">
    <property type="entry name" value="Spore_coat_component"/>
</dbReference>